<keyword evidence="9 10" id="KW-0472">Membrane</keyword>
<feature type="region of interest" description="Disordered" evidence="11">
    <location>
        <begin position="1"/>
        <end position="20"/>
    </location>
</feature>
<evidence type="ECO:0000256" key="5">
    <source>
        <dbReference type="ARBA" id="ARBA00022475"/>
    </source>
</evidence>
<dbReference type="InterPro" id="IPR035906">
    <property type="entry name" value="MetI-like_sf"/>
</dbReference>
<keyword evidence="4 10" id="KW-0813">Transport</keyword>
<evidence type="ECO:0000256" key="2">
    <source>
        <dbReference type="ARBA" id="ARBA00004429"/>
    </source>
</evidence>
<sequence>MAQQTLRWAGDARSGAPYEFHDPSDPSRLIGYEVEIAEEVARRLHRRPEFVQNEFDGLIPGLQAGQYDIAMDGLEITPEHEGAVAFSTPYYTTWEQLVVRRSDPRDSLAALAHGRVGTLRGTTANRILEAFAAEHPGFDIRLYDEEFDAYTDLRHGRLDGVLLDAPIARYYAGVDPALALVGPPVAPISYGIALRKTDTALRNRIDEALAAMRDDGTLARILARWNLLPEGQSVPGVAPVMWQHWVATTAPVSGWRARLHRYAQFLPMILRGAWMTLLVSVLGMAVAVVVGLPLALLRRYAVAPFAALATAFIELVRGTPLLVQILFIFYGLPELGIQLNPLAAGVIALGLNYAAYEAENYRAGLEAVPRGQAEAAAALGLSPMQGLRYVVVPQALRTVLPVMTNDFISLLKDSSLVSVITLTELSQTYEQLSTTYFDYLGPGAMVAAAYLLLGLPFVRLARFAERRLARQSGIVSARH</sequence>
<name>A0A850NPN5_9PROT</name>
<dbReference type="PANTHER" id="PTHR30614:SF20">
    <property type="entry name" value="GLUTAMINE TRANSPORT SYSTEM PERMEASE PROTEIN GLNP"/>
    <property type="match status" value="1"/>
</dbReference>
<feature type="transmembrane region" description="Helical" evidence="10">
    <location>
        <begin position="439"/>
        <end position="461"/>
    </location>
</feature>
<evidence type="ECO:0000256" key="9">
    <source>
        <dbReference type="ARBA" id="ARBA00023136"/>
    </source>
</evidence>
<dbReference type="InterPro" id="IPR010065">
    <property type="entry name" value="AA_ABC_transptr_permease_3TM"/>
</dbReference>
<evidence type="ECO:0000256" key="3">
    <source>
        <dbReference type="ARBA" id="ARBA00010072"/>
    </source>
</evidence>
<comment type="similarity">
    <text evidence="3">Belongs to the binding-protein-dependent transport system permease family. HisMQ subfamily.</text>
</comment>
<dbReference type="GO" id="GO:0043190">
    <property type="term" value="C:ATP-binding cassette (ABC) transporter complex"/>
    <property type="evidence" value="ECO:0007669"/>
    <property type="project" value="InterPro"/>
</dbReference>
<dbReference type="SMART" id="SM00062">
    <property type="entry name" value="PBPb"/>
    <property type="match status" value="1"/>
</dbReference>
<organism evidence="13 14">
    <name type="scientific">Endobacter medicaginis</name>
    <dbReference type="NCBI Taxonomy" id="1181271"/>
    <lineage>
        <taxon>Bacteria</taxon>
        <taxon>Pseudomonadati</taxon>
        <taxon>Pseudomonadota</taxon>
        <taxon>Alphaproteobacteria</taxon>
        <taxon>Acetobacterales</taxon>
        <taxon>Acetobacteraceae</taxon>
        <taxon>Endobacter</taxon>
    </lineage>
</organism>
<evidence type="ECO:0000256" key="10">
    <source>
        <dbReference type="RuleBase" id="RU363032"/>
    </source>
</evidence>
<dbReference type="Pfam" id="PF00497">
    <property type="entry name" value="SBP_bac_3"/>
    <property type="match status" value="1"/>
</dbReference>
<evidence type="ECO:0000259" key="12">
    <source>
        <dbReference type="PROSITE" id="PS50928"/>
    </source>
</evidence>
<keyword evidence="8 10" id="KW-1133">Transmembrane helix</keyword>
<evidence type="ECO:0000256" key="4">
    <source>
        <dbReference type="ARBA" id="ARBA00022448"/>
    </source>
</evidence>
<keyword evidence="7" id="KW-0029">Amino-acid transport</keyword>
<dbReference type="InterPro" id="IPR001638">
    <property type="entry name" value="Solute-binding_3/MltF_N"/>
</dbReference>
<proteinExistence type="inferred from homology"/>
<evidence type="ECO:0000256" key="1">
    <source>
        <dbReference type="ARBA" id="ARBA00003159"/>
    </source>
</evidence>
<dbReference type="Gene3D" id="3.40.190.10">
    <property type="entry name" value="Periplasmic binding protein-like II"/>
    <property type="match status" value="2"/>
</dbReference>
<feature type="domain" description="ABC transmembrane type-1" evidence="12">
    <location>
        <begin position="273"/>
        <end position="464"/>
    </location>
</feature>
<dbReference type="PROSITE" id="PS50928">
    <property type="entry name" value="ABC_TM1"/>
    <property type="match status" value="1"/>
</dbReference>
<evidence type="ECO:0000256" key="6">
    <source>
        <dbReference type="ARBA" id="ARBA00022692"/>
    </source>
</evidence>
<evidence type="ECO:0000313" key="13">
    <source>
        <dbReference type="EMBL" id="NVN29135.1"/>
    </source>
</evidence>
<dbReference type="GO" id="GO:0006865">
    <property type="term" value="P:amino acid transport"/>
    <property type="evidence" value="ECO:0007669"/>
    <property type="project" value="UniProtKB-KW"/>
</dbReference>
<evidence type="ECO:0000256" key="8">
    <source>
        <dbReference type="ARBA" id="ARBA00022989"/>
    </source>
</evidence>
<dbReference type="EMBL" id="JABXXQ010000015">
    <property type="protein sequence ID" value="NVN29135.1"/>
    <property type="molecule type" value="Genomic_DNA"/>
</dbReference>
<dbReference type="SUPFAM" id="SSF53850">
    <property type="entry name" value="Periplasmic binding protein-like II"/>
    <property type="match status" value="1"/>
</dbReference>
<feature type="transmembrane region" description="Helical" evidence="10">
    <location>
        <begin position="268"/>
        <end position="296"/>
    </location>
</feature>
<evidence type="ECO:0000313" key="14">
    <source>
        <dbReference type="Proteomes" id="UP000565205"/>
    </source>
</evidence>
<dbReference type="CDD" id="cd06261">
    <property type="entry name" value="TM_PBP2"/>
    <property type="match status" value="1"/>
</dbReference>
<evidence type="ECO:0000256" key="11">
    <source>
        <dbReference type="SAM" id="MobiDB-lite"/>
    </source>
</evidence>
<accession>A0A850NPN5</accession>
<dbReference type="Proteomes" id="UP000565205">
    <property type="component" value="Unassembled WGS sequence"/>
</dbReference>
<comment type="caution">
    <text evidence="13">The sequence shown here is derived from an EMBL/GenBank/DDBJ whole genome shotgun (WGS) entry which is preliminary data.</text>
</comment>
<evidence type="ECO:0000256" key="7">
    <source>
        <dbReference type="ARBA" id="ARBA00022970"/>
    </source>
</evidence>
<comment type="subcellular location">
    <subcellularLocation>
        <location evidence="2">Cell inner membrane</location>
        <topology evidence="2">Multi-pass membrane protein</topology>
    </subcellularLocation>
    <subcellularLocation>
        <location evidence="10">Cell membrane</location>
        <topology evidence="10">Multi-pass membrane protein</topology>
    </subcellularLocation>
</comment>
<keyword evidence="6 10" id="KW-0812">Transmembrane</keyword>
<reference evidence="13 14" key="1">
    <citation type="submission" date="2020-06" db="EMBL/GenBank/DDBJ databases">
        <title>Description of novel acetic acid bacteria.</title>
        <authorList>
            <person name="Sombolestani A."/>
        </authorList>
    </citation>
    <scope>NUCLEOTIDE SEQUENCE [LARGE SCALE GENOMIC DNA]</scope>
    <source>
        <strain evidence="13 14">LMG 26838</strain>
    </source>
</reference>
<feature type="transmembrane region" description="Helical" evidence="10">
    <location>
        <begin position="302"/>
        <end position="332"/>
    </location>
</feature>
<dbReference type="CDD" id="cd13530">
    <property type="entry name" value="PBP2_peptides_like"/>
    <property type="match status" value="1"/>
</dbReference>
<dbReference type="NCBIfam" id="TIGR01726">
    <property type="entry name" value="HEQRo_perm_3TM"/>
    <property type="match status" value="1"/>
</dbReference>
<gene>
    <name evidence="13" type="ORF">HUK83_02095</name>
</gene>
<dbReference type="SUPFAM" id="SSF161098">
    <property type="entry name" value="MetI-like"/>
    <property type="match status" value="1"/>
</dbReference>
<dbReference type="GO" id="GO:0022857">
    <property type="term" value="F:transmembrane transporter activity"/>
    <property type="evidence" value="ECO:0007669"/>
    <property type="project" value="InterPro"/>
</dbReference>
<comment type="function">
    <text evidence="1">Part of the binding-protein-dependent transport system for glutamine; probably responsible for the translocation of the substrate across the membrane.</text>
</comment>
<dbReference type="InterPro" id="IPR000515">
    <property type="entry name" value="MetI-like"/>
</dbReference>
<keyword evidence="5" id="KW-1003">Cell membrane</keyword>
<dbReference type="AlphaFoldDB" id="A0A850NPN5"/>
<dbReference type="PANTHER" id="PTHR30614">
    <property type="entry name" value="MEMBRANE COMPONENT OF AMINO ACID ABC TRANSPORTER"/>
    <property type="match status" value="1"/>
</dbReference>
<dbReference type="Pfam" id="PF00528">
    <property type="entry name" value="BPD_transp_1"/>
    <property type="match status" value="1"/>
</dbReference>
<dbReference type="Gene3D" id="1.10.3720.10">
    <property type="entry name" value="MetI-like"/>
    <property type="match status" value="1"/>
</dbReference>
<protein>
    <submittedName>
        <fullName evidence="13">ABC transporter permease subunit</fullName>
    </submittedName>
</protein>
<dbReference type="InterPro" id="IPR043429">
    <property type="entry name" value="ArtM/GltK/GlnP/TcyL/YhdX-like"/>
</dbReference>